<protein>
    <submittedName>
        <fullName evidence="6">CMP-sialic acid transporter 4</fullName>
    </submittedName>
</protein>
<evidence type="ECO:0000256" key="1">
    <source>
        <dbReference type="ARBA" id="ARBA00004141"/>
    </source>
</evidence>
<organism evidence="6 7">
    <name type="scientific">Platanthera guangdongensis</name>
    <dbReference type="NCBI Taxonomy" id="2320717"/>
    <lineage>
        <taxon>Eukaryota</taxon>
        <taxon>Viridiplantae</taxon>
        <taxon>Streptophyta</taxon>
        <taxon>Embryophyta</taxon>
        <taxon>Tracheophyta</taxon>
        <taxon>Spermatophyta</taxon>
        <taxon>Magnoliopsida</taxon>
        <taxon>Liliopsida</taxon>
        <taxon>Asparagales</taxon>
        <taxon>Orchidaceae</taxon>
        <taxon>Orchidoideae</taxon>
        <taxon>Orchideae</taxon>
        <taxon>Orchidinae</taxon>
        <taxon>Platanthera</taxon>
    </lineage>
</organism>
<accession>A0ABR2LHR8</accession>
<evidence type="ECO:0000256" key="2">
    <source>
        <dbReference type="ARBA" id="ARBA00022692"/>
    </source>
</evidence>
<dbReference type="PANTHER" id="PTHR10231">
    <property type="entry name" value="NUCLEOTIDE-SUGAR TRANSMEMBRANE TRANSPORTER"/>
    <property type="match status" value="1"/>
</dbReference>
<feature type="transmembrane region" description="Helical" evidence="5">
    <location>
        <begin position="95"/>
        <end position="118"/>
    </location>
</feature>
<name>A0ABR2LHR8_9ASPA</name>
<comment type="caution">
    <text evidence="6">The sequence shown here is derived from an EMBL/GenBank/DDBJ whole genome shotgun (WGS) entry which is preliminary data.</text>
</comment>
<evidence type="ECO:0000256" key="4">
    <source>
        <dbReference type="ARBA" id="ARBA00023136"/>
    </source>
</evidence>
<feature type="transmembrane region" description="Helical" evidence="5">
    <location>
        <begin position="32"/>
        <end position="52"/>
    </location>
</feature>
<gene>
    <name evidence="6" type="ORF">KSP40_PGU005699</name>
</gene>
<sequence>MAIVMTFLSGLAGVYKEVVIRKHPSRDTKVHIFWFSLFGVIYNLIAFCNTDLDRVIFIGFFHGYSSITICLIFAQTFSGITVIMILKYADNIVKVYSTSIAMLLTTVISSMFISHFDLKSSFFVRFRDCGYVIISLQNFECISQLIGTESEYRGVVIVKKLVVSRSIRLLLQCFLRRLYHQCLSLILI</sequence>
<dbReference type="EMBL" id="JBBWWR010000020">
    <property type="protein sequence ID" value="KAK8940303.1"/>
    <property type="molecule type" value="Genomic_DNA"/>
</dbReference>
<dbReference type="InterPro" id="IPR007271">
    <property type="entry name" value="Nuc_sug_transpt"/>
</dbReference>
<proteinExistence type="predicted"/>
<feature type="transmembrane region" description="Helical" evidence="5">
    <location>
        <begin position="64"/>
        <end position="89"/>
    </location>
</feature>
<keyword evidence="3 5" id="KW-1133">Transmembrane helix</keyword>
<evidence type="ECO:0000256" key="3">
    <source>
        <dbReference type="ARBA" id="ARBA00022989"/>
    </source>
</evidence>
<keyword evidence="7" id="KW-1185">Reference proteome</keyword>
<evidence type="ECO:0000256" key="5">
    <source>
        <dbReference type="SAM" id="Phobius"/>
    </source>
</evidence>
<evidence type="ECO:0000313" key="6">
    <source>
        <dbReference type="EMBL" id="KAK8940303.1"/>
    </source>
</evidence>
<keyword evidence="4 5" id="KW-0472">Membrane</keyword>
<keyword evidence="2 5" id="KW-0812">Transmembrane</keyword>
<comment type="subcellular location">
    <subcellularLocation>
        <location evidence="1">Membrane</location>
        <topology evidence="1">Multi-pass membrane protein</topology>
    </subcellularLocation>
</comment>
<dbReference type="Pfam" id="PF04142">
    <property type="entry name" value="Nuc_sug_transp"/>
    <property type="match status" value="1"/>
</dbReference>
<reference evidence="6 7" key="1">
    <citation type="journal article" date="2022" name="Nat. Plants">
        <title>Genomes of leafy and leafless Platanthera orchids illuminate the evolution of mycoheterotrophy.</title>
        <authorList>
            <person name="Li M.H."/>
            <person name="Liu K.W."/>
            <person name="Li Z."/>
            <person name="Lu H.C."/>
            <person name="Ye Q.L."/>
            <person name="Zhang D."/>
            <person name="Wang J.Y."/>
            <person name="Li Y.F."/>
            <person name="Zhong Z.M."/>
            <person name="Liu X."/>
            <person name="Yu X."/>
            <person name="Liu D.K."/>
            <person name="Tu X.D."/>
            <person name="Liu B."/>
            <person name="Hao Y."/>
            <person name="Liao X.Y."/>
            <person name="Jiang Y.T."/>
            <person name="Sun W.H."/>
            <person name="Chen J."/>
            <person name="Chen Y.Q."/>
            <person name="Ai Y."/>
            <person name="Zhai J.W."/>
            <person name="Wu S.S."/>
            <person name="Zhou Z."/>
            <person name="Hsiao Y.Y."/>
            <person name="Wu W.L."/>
            <person name="Chen Y.Y."/>
            <person name="Lin Y.F."/>
            <person name="Hsu J.L."/>
            <person name="Li C.Y."/>
            <person name="Wang Z.W."/>
            <person name="Zhao X."/>
            <person name="Zhong W.Y."/>
            <person name="Ma X.K."/>
            <person name="Ma L."/>
            <person name="Huang J."/>
            <person name="Chen G.Z."/>
            <person name="Huang M.Z."/>
            <person name="Huang L."/>
            <person name="Peng D.H."/>
            <person name="Luo Y.B."/>
            <person name="Zou S.Q."/>
            <person name="Chen S.P."/>
            <person name="Lan S."/>
            <person name="Tsai W.C."/>
            <person name="Van de Peer Y."/>
            <person name="Liu Z.J."/>
        </authorList>
    </citation>
    <scope>NUCLEOTIDE SEQUENCE [LARGE SCALE GENOMIC DNA]</scope>
    <source>
        <strain evidence="6">Lor288</strain>
    </source>
</reference>
<evidence type="ECO:0000313" key="7">
    <source>
        <dbReference type="Proteomes" id="UP001412067"/>
    </source>
</evidence>
<dbReference type="Proteomes" id="UP001412067">
    <property type="component" value="Unassembled WGS sequence"/>
</dbReference>